<feature type="compositionally biased region" description="Acidic residues" evidence="1">
    <location>
        <begin position="109"/>
        <end position="130"/>
    </location>
</feature>
<proteinExistence type="predicted"/>
<evidence type="ECO:0000313" key="3">
    <source>
        <dbReference type="Proteomes" id="UP000479710"/>
    </source>
</evidence>
<accession>A0A6G1CSG4</accession>
<gene>
    <name evidence="2" type="ORF">E2562_022634</name>
</gene>
<keyword evidence="3" id="KW-1185">Reference proteome</keyword>
<organism evidence="2 3">
    <name type="scientific">Oryza meyeriana var. granulata</name>
    <dbReference type="NCBI Taxonomy" id="110450"/>
    <lineage>
        <taxon>Eukaryota</taxon>
        <taxon>Viridiplantae</taxon>
        <taxon>Streptophyta</taxon>
        <taxon>Embryophyta</taxon>
        <taxon>Tracheophyta</taxon>
        <taxon>Spermatophyta</taxon>
        <taxon>Magnoliopsida</taxon>
        <taxon>Liliopsida</taxon>
        <taxon>Poales</taxon>
        <taxon>Poaceae</taxon>
        <taxon>BOP clade</taxon>
        <taxon>Oryzoideae</taxon>
        <taxon>Oryzeae</taxon>
        <taxon>Oryzinae</taxon>
        <taxon>Oryza</taxon>
        <taxon>Oryza meyeriana</taxon>
    </lineage>
</organism>
<protein>
    <submittedName>
        <fullName evidence="2">Uncharacterized protein</fullName>
    </submittedName>
</protein>
<dbReference type="Proteomes" id="UP000479710">
    <property type="component" value="Unassembled WGS sequence"/>
</dbReference>
<comment type="caution">
    <text evidence="2">The sequence shown here is derived from an EMBL/GenBank/DDBJ whole genome shotgun (WGS) entry which is preliminary data.</text>
</comment>
<evidence type="ECO:0000256" key="1">
    <source>
        <dbReference type="SAM" id="MobiDB-lite"/>
    </source>
</evidence>
<reference evidence="2 3" key="1">
    <citation type="submission" date="2019-11" db="EMBL/GenBank/DDBJ databases">
        <title>Whole genome sequence of Oryza granulata.</title>
        <authorList>
            <person name="Li W."/>
        </authorList>
    </citation>
    <scope>NUCLEOTIDE SEQUENCE [LARGE SCALE GENOMIC DNA]</scope>
    <source>
        <strain evidence="3">cv. Menghai</strain>
        <tissue evidence="2">Leaf</tissue>
    </source>
</reference>
<dbReference type="AlphaFoldDB" id="A0A6G1CSG4"/>
<name>A0A6G1CSG4_9ORYZ</name>
<feature type="region of interest" description="Disordered" evidence="1">
    <location>
        <begin position="108"/>
        <end position="130"/>
    </location>
</feature>
<dbReference type="EMBL" id="SPHZ02000008">
    <property type="protein sequence ID" value="KAF0903009.1"/>
    <property type="molecule type" value="Genomic_DNA"/>
</dbReference>
<evidence type="ECO:0000313" key="2">
    <source>
        <dbReference type="EMBL" id="KAF0903009.1"/>
    </source>
</evidence>
<sequence length="186" mass="20803">MKSPRKKSPGKEVAIHLVSTEAPLKTINMSWVPDWIEASVELENIEEPDGNEGEGQEVACTDIVLATQGSHVVAGLPSRLKEADNWGEDDEVEYVGVDNEKEKYKDLVSDDETVDLDYDPGSDEDNDDLTVDDEEGCELIKKLPYKHNCASITGVENNCMARNSWVRDRGPRRSCLQLRPAQRTWA</sequence>